<keyword evidence="4 6" id="KW-1133">Transmembrane helix</keyword>
<dbReference type="GO" id="GO:0055085">
    <property type="term" value="P:transmembrane transport"/>
    <property type="evidence" value="ECO:0007669"/>
    <property type="project" value="TreeGrafter"/>
</dbReference>
<dbReference type="KEGG" id="bmc:BAbS19_I06860"/>
<evidence type="ECO:0000256" key="6">
    <source>
        <dbReference type="SAM" id="Phobius"/>
    </source>
</evidence>
<feature type="transmembrane region" description="Helical" evidence="6">
    <location>
        <begin position="158"/>
        <end position="178"/>
    </location>
</feature>
<dbReference type="NCBIfam" id="NF006571">
    <property type="entry name" value="PRK09087.1"/>
    <property type="match status" value="1"/>
</dbReference>
<dbReference type="PANTHER" id="PTHR21716">
    <property type="entry name" value="TRANSMEMBRANE PROTEIN"/>
    <property type="match status" value="1"/>
</dbReference>
<dbReference type="Gene3D" id="3.40.50.300">
    <property type="entry name" value="P-loop containing nucleotide triphosphate hydrolases"/>
    <property type="match status" value="1"/>
</dbReference>
<feature type="transmembrane region" description="Helical" evidence="6">
    <location>
        <begin position="313"/>
        <end position="346"/>
    </location>
</feature>
<gene>
    <name evidence="8" type="ordered locus">BAbS19_I06860</name>
</gene>
<evidence type="ECO:0000256" key="1">
    <source>
        <dbReference type="ARBA" id="ARBA00004141"/>
    </source>
</evidence>
<evidence type="ECO:0000313" key="8">
    <source>
        <dbReference type="EMBL" id="ACD72217.1"/>
    </source>
</evidence>
<dbReference type="Gene3D" id="1.10.8.60">
    <property type="match status" value="1"/>
</dbReference>
<accession>A0A0F6AQ36</accession>
<evidence type="ECO:0000259" key="7">
    <source>
        <dbReference type="Pfam" id="PF22688"/>
    </source>
</evidence>
<evidence type="ECO:0000313" key="9">
    <source>
        <dbReference type="Proteomes" id="UP000002565"/>
    </source>
</evidence>
<organism evidence="8 9">
    <name type="scientific">Brucella abortus (strain S19)</name>
    <dbReference type="NCBI Taxonomy" id="430066"/>
    <lineage>
        <taxon>Bacteria</taxon>
        <taxon>Pseudomonadati</taxon>
        <taxon>Pseudomonadota</taxon>
        <taxon>Alphaproteobacteria</taxon>
        <taxon>Hyphomicrobiales</taxon>
        <taxon>Brucellaceae</taxon>
        <taxon>Brucella/Ochrobactrum group</taxon>
        <taxon>Brucella</taxon>
    </lineage>
</organism>
<dbReference type="InterPro" id="IPR002549">
    <property type="entry name" value="AI-2E-like"/>
</dbReference>
<protein>
    <submittedName>
        <fullName evidence="8">ATP/GTP-binding protein</fullName>
    </submittedName>
</protein>
<feature type="domain" description="Hda lid" evidence="7">
    <location>
        <begin position="569"/>
        <end position="616"/>
    </location>
</feature>
<feature type="transmembrane region" description="Helical" evidence="6">
    <location>
        <begin position="61"/>
        <end position="90"/>
    </location>
</feature>
<dbReference type="SUPFAM" id="SSF52540">
    <property type="entry name" value="P-loop containing nucleoside triphosphate hydrolases"/>
    <property type="match status" value="1"/>
</dbReference>
<keyword evidence="3 6" id="KW-0812">Transmembrane</keyword>
<dbReference type="Pfam" id="PF22688">
    <property type="entry name" value="Hda_lid"/>
    <property type="match status" value="1"/>
</dbReference>
<feature type="transmembrane region" description="Helical" evidence="6">
    <location>
        <begin position="208"/>
        <end position="230"/>
    </location>
</feature>
<dbReference type="EMBL" id="CP000887">
    <property type="protein sequence ID" value="ACD72217.1"/>
    <property type="molecule type" value="Genomic_DNA"/>
</dbReference>
<dbReference type="PATRIC" id="fig|359391.4.peg.764"/>
<reference evidence="8 9" key="1">
    <citation type="journal article" date="2008" name="PLoS ONE">
        <title>Genome sequence of Brucella abortus vaccine strain S19 compared to virulent strains yields candidate virulence genes.</title>
        <authorList>
            <person name="Crasta O.R."/>
            <person name="Folkerts O."/>
            <person name="Fei Z."/>
            <person name="Mane S.P."/>
            <person name="Evans C."/>
            <person name="Martino-Catt S."/>
            <person name="Bricker B."/>
            <person name="Yu G."/>
            <person name="Du L."/>
            <person name="Sobral B.W."/>
        </authorList>
    </citation>
    <scope>NUCLEOTIDE SEQUENCE [LARGE SCALE GENOMIC DNA]</scope>
    <source>
        <strain evidence="8 9">S19</strain>
    </source>
</reference>
<name>A0A0F6AQ36_BRUA1</name>
<feature type="transmembrane region" description="Helical" evidence="6">
    <location>
        <begin position="16"/>
        <end position="49"/>
    </location>
</feature>
<proteinExistence type="inferred from homology"/>
<evidence type="ECO:0000256" key="5">
    <source>
        <dbReference type="ARBA" id="ARBA00023136"/>
    </source>
</evidence>
<dbReference type="AlphaFoldDB" id="A0A0F6AQ36"/>
<dbReference type="Pfam" id="PF01594">
    <property type="entry name" value="AI-2E_transport"/>
    <property type="match status" value="1"/>
</dbReference>
<comment type="similarity">
    <text evidence="2">Belongs to the autoinducer-2 exporter (AI-2E) (TC 2.A.86) family.</text>
</comment>
<dbReference type="Proteomes" id="UP000002565">
    <property type="component" value="Chromosome 1"/>
</dbReference>
<keyword evidence="5 6" id="KW-0472">Membrane</keyword>
<dbReference type="HOGENOM" id="CLU_027405_0_0_5"/>
<dbReference type="GO" id="GO:0016020">
    <property type="term" value="C:membrane"/>
    <property type="evidence" value="ECO:0007669"/>
    <property type="project" value="UniProtKB-SubCell"/>
</dbReference>
<feature type="transmembrane region" description="Helical" evidence="6">
    <location>
        <begin position="277"/>
        <end position="293"/>
    </location>
</feature>
<dbReference type="InterPro" id="IPR027417">
    <property type="entry name" value="P-loop_NTPase"/>
</dbReference>
<sequence>MEVESFSGASVRRQAGFWLGAMAFFVLFLVVFSSVLLPFVAGMALAYFLDPVADRLEKVGLSRLAASIVILLIFLMILIIGLMIVVPILATQLADFISNLPGYITQLQSLLANRDSEWLKKYIGIDSTVIQQNLSSLLQQGAGFLSTLLQSLWNSGKSLIDIAGLFVVTPVVAFYMLLDWDRMVNSIDSWVPRKQLHTVRRIAREMNAAVAGFIRGQGTLCLILGTYYAIGLTLTGLNFGLLIGFFAGLISFIPYIGSFVGLALAIGVALVQFWPDWIMVCTVAAVFFLGQFIEGNILQPKLVGSSVGLHPVWLMFALFAFGSLFGFTGMLVAVPAAAAVGVLVRFALNSYLRSPMYDPANNRSNPDAGPLIEAGDNTGREKWDGAKIRWDLMGAAMHDAPRQIPLNLEHQPGYNREDLIVTASNRAAVDLIDRWPNWLSPVTILAGPTGAGKTHLAEIWRSGTDALLVDPSNITEEAVNSAAERPVLIDNIGAEAFDETGLFHLINSVRQHAAQGPGPSLLMTSRLWPANWNVKLPDLASRLKAATVVEIAEPDDMLLSGVIHKLFADRQVSVEPHVVSYLVSRMERSLLSAIQIVDRLDRAALEQKSRITRALAAQILADMGQAG</sequence>
<evidence type="ECO:0000256" key="2">
    <source>
        <dbReference type="ARBA" id="ARBA00009773"/>
    </source>
</evidence>
<dbReference type="InterPro" id="IPR055199">
    <property type="entry name" value="Hda_lid"/>
</dbReference>
<evidence type="ECO:0000256" key="3">
    <source>
        <dbReference type="ARBA" id="ARBA00022692"/>
    </source>
</evidence>
<evidence type="ECO:0000256" key="4">
    <source>
        <dbReference type="ARBA" id="ARBA00022989"/>
    </source>
</evidence>
<comment type="subcellular location">
    <subcellularLocation>
        <location evidence="1">Membrane</location>
        <topology evidence="1">Multi-pass membrane protein</topology>
    </subcellularLocation>
</comment>
<feature type="transmembrane region" description="Helical" evidence="6">
    <location>
        <begin position="242"/>
        <end position="270"/>
    </location>
</feature>
<dbReference type="PANTHER" id="PTHR21716:SF64">
    <property type="entry name" value="AI-2 TRANSPORT PROTEIN TQSA"/>
    <property type="match status" value="1"/>
</dbReference>